<accession>A0A1Y0ZH70</accession>
<reference evidence="1 2" key="1">
    <citation type="journal article" date="2015" name="Genome Announc.">
        <title>Complete Genome Sequence of Methylobacterium aquaticum Strain 22A, Isolated from Racomitrium japonicum Moss.</title>
        <authorList>
            <person name="Tani A."/>
            <person name="Ogura Y."/>
            <person name="Hayashi T."/>
            <person name="Kimbara K."/>
        </authorList>
    </citation>
    <scope>NUCLEOTIDE SEQUENCE [LARGE SCALE GENOMIC DNA]</scope>
    <source>
        <strain evidence="1 2">MA-22A</strain>
        <plasmid evidence="2">Plasmid pMaq22A_2p DNA</plasmid>
    </source>
</reference>
<organism evidence="1 2">
    <name type="scientific">Methylobacterium aquaticum</name>
    <dbReference type="NCBI Taxonomy" id="270351"/>
    <lineage>
        <taxon>Bacteria</taxon>
        <taxon>Pseudomonadati</taxon>
        <taxon>Pseudomonadota</taxon>
        <taxon>Alphaproteobacteria</taxon>
        <taxon>Hyphomicrobiales</taxon>
        <taxon>Methylobacteriaceae</taxon>
        <taxon>Methylobacterium</taxon>
    </lineage>
</organism>
<protein>
    <recommendedName>
        <fullName evidence="3">Transposase and inactivated derivatives</fullName>
    </recommendedName>
</protein>
<sequence>MNAVEGFFSALIRRRLKRGGFSGIVDLPAAINRYITDYNGRPMLFVWTKAAAAILNAVNGNATPSSWLSVLARQHVAQRLGRSARPGSASLPSEVSLGLIRRCRFMLLESIAPIGERSTLRPTHPARLIGPGYPITMADCLAPSRPCIRCDLRRMGS</sequence>
<evidence type="ECO:0008006" key="3">
    <source>
        <dbReference type="Google" id="ProtNLM"/>
    </source>
</evidence>
<dbReference type="KEGG" id="maqu:Maq22A_2p42780"/>
<keyword evidence="1" id="KW-0614">Plasmid</keyword>
<dbReference type="Proteomes" id="UP000061432">
    <property type="component" value="Plasmid pMaq22A_2p"/>
</dbReference>
<evidence type="ECO:0000313" key="1">
    <source>
        <dbReference type="EMBL" id="BAR47375.1"/>
    </source>
</evidence>
<dbReference type="EMBL" id="AP014706">
    <property type="protein sequence ID" value="BAR47375.1"/>
    <property type="molecule type" value="Genomic_DNA"/>
</dbReference>
<evidence type="ECO:0000313" key="2">
    <source>
        <dbReference type="Proteomes" id="UP000061432"/>
    </source>
</evidence>
<dbReference type="AlphaFoldDB" id="A0A1Y0ZH70"/>
<gene>
    <name evidence="1" type="ORF">Maq22A_2p42780</name>
</gene>
<reference evidence="2" key="2">
    <citation type="submission" date="2015-01" db="EMBL/GenBank/DDBJ databases">
        <title>Complete genome sequence of Methylobacterium aquaticum strain 22A.</title>
        <authorList>
            <person name="Tani A."/>
            <person name="Ogura Y."/>
            <person name="Hayashi T."/>
        </authorList>
    </citation>
    <scope>NUCLEOTIDE SEQUENCE [LARGE SCALE GENOMIC DNA]</scope>
    <source>
        <strain evidence="2">MA-22A</strain>
        <plasmid evidence="2">Plasmid pMaq22A_2p DNA</plasmid>
    </source>
</reference>
<proteinExistence type="predicted"/>
<geneLocation type="plasmid" evidence="2">
    <name>pMaq22A_2p DNA</name>
</geneLocation>
<name>A0A1Y0ZH70_9HYPH</name>